<evidence type="ECO:0000256" key="1">
    <source>
        <dbReference type="SAM" id="Phobius"/>
    </source>
</evidence>
<name>A0A0B6XD93_XENBV</name>
<evidence type="ECO:0000313" key="3">
    <source>
        <dbReference type="Proteomes" id="UP000032930"/>
    </source>
</evidence>
<dbReference type="KEGG" id="xbv:XBW1_3800"/>
<evidence type="ECO:0008006" key="4">
    <source>
        <dbReference type="Google" id="ProtNLM"/>
    </source>
</evidence>
<keyword evidence="1" id="KW-0812">Transmembrane</keyword>
<dbReference type="InterPro" id="IPR021676">
    <property type="entry name" value="DUF3262"/>
</dbReference>
<dbReference type="RefSeq" id="WP_046337417.1">
    <property type="nucleotide sequence ID" value="NZ_CAWMEF010000001.1"/>
</dbReference>
<dbReference type="Pfam" id="PF11660">
    <property type="entry name" value="DUF3262"/>
    <property type="match status" value="1"/>
</dbReference>
<protein>
    <recommendedName>
        <fullName evidence="4">TIGR03758 family integrating conjugative element protein</fullName>
    </recommendedName>
</protein>
<dbReference type="NCBIfam" id="TIGR03758">
    <property type="entry name" value="conj_TIGR03758"/>
    <property type="match status" value="1"/>
</dbReference>
<reference evidence="2 3" key="1">
    <citation type="submission" date="2014-02" db="EMBL/GenBank/DDBJ databases">
        <authorList>
            <person name="Genoscope - CEA"/>
        </authorList>
    </citation>
    <scope>NUCLEOTIDE SEQUENCE [LARGE SCALE GENOMIC DNA]</scope>
    <source>
        <strain evidence="2 3">CS03</strain>
    </source>
</reference>
<accession>A0A0B6XD93</accession>
<gene>
    <name evidence="2" type="ORF">XBW1_3800</name>
</gene>
<organism evidence="2 3">
    <name type="scientific">Xenorhabdus bovienii</name>
    <name type="common">Xenorhabdus nematophila subsp. bovienii</name>
    <dbReference type="NCBI Taxonomy" id="40576"/>
    <lineage>
        <taxon>Bacteria</taxon>
        <taxon>Pseudomonadati</taxon>
        <taxon>Pseudomonadota</taxon>
        <taxon>Gammaproteobacteria</taxon>
        <taxon>Enterobacterales</taxon>
        <taxon>Morganellaceae</taxon>
        <taxon>Xenorhabdus</taxon>
    </lineage>
</organism>
<keyword evidence="1" id="KW-1133">Transmembrane helix</keyword>
<proteinExistence type="predicted"/>
<keyword evidence="1" id="KW-0472">Membrane</keyword>
<feature type="transmembrane region" description="Helical" evidence="1">
    <location>
        <begin position="60"/>
        <end position="80"/>
    </location>
</feature>
<feature type="transmembrane region" description="Helical" evidence="1">
    <location>
        <begin position="21"/>
        <end position="40"/>
    </location>
</feature>
<sequence length="81" mass="9084">MAMDSIQEQAFKVASGNDVPLAALELICIGTFLASLFLWAAWGMLDIYKGWANEKVREAAFVQFIIRVIILLLVCIWMFAS</sequence>
<evidence type="ECO:0000313" key="2">
    <source>
        <dbReference type="EMBL" id="CDM91156.1"/>
    </source>
</evidence>
<dbReference type="AlphaFoldDB" id="A0A0B6XD93"/>
<dbReference type="EMBL" id="FO818637">
    <property type="protein sequence ID" value="CDM91156.1"/>
    <property type="molecule type" value="Genomic_DNA"/>
</dbReference>
<dbReference type="Proteomes" id="UP000032930">
    <property type="component" value="Chromosome"/>
</dbReference>